<name>A0A2B4SLU8_STYPI</name>
<reference evidence="3" key="1">
    <citation type="journal article" date="2017" name="bioRxiv">
        <title>Comparative analysis of the genomes of Stylophora pistillata and Acropora digitifera provides evidence for extensive differences between species of corals.</title>
        <authorList>
            <person name="Voolstra C.R."/>
            <person name="Li Y."/>
            <person name="Liew Y.J."/>
            <person name="Baumgarten S."/>
            <person name="Zoccola D."/>
            <person name="Flot J.-F."/>
            <person name="Tambutte S."/>
            <person name="Allemand D."/>
            <person name="Aranda M."/>
        </authorList>
    </citation>
    <scope>NUCLEOTIDE SEQUENCE [LARGE SCALE GENOMIC DNA]</scope>
</reference>
<dbReference type="EMBL" id="LSMT01000059">
    <property type="protein sequence ID" value="PFX29860.1"/>
    <property type="molecule type" value="Genomic_DNA"/>
</dbReference>
<sequence length="637" mass="72326">MKRPRGIPEIIVLAELAKYVQGDEEAQMFRDSLKSQVKEEMFQSKPAIDLGNSAREYSMGASRYLEGTIKISGDQGVLKLGKLSQKYIDDPDLRGILANTPLDYNKMKGFKGDELFLITSVISSEKFQLEGERKQETQAEFSGKVPPKVSPFFKHFFQLEKWHARYRSSCSPPEVASRNSTAPILFKCCHVNYLKDDNRLEIRKGEYVGKTVNRDVFGGNPAEEDPDYDSTHVETYSDETDMPDAALNPEDLQKLDPILTKVLLPTKNRGECKALVQKYLSWFEKASETDQNIFLVPETITPGDRELFRIANISCKGESNRLDMGALTKDDIHGYAVVFRNLLKLIYHIKYAIRKNGTIMMLEEGLRKFAQENLSHRYYPILHGESEKIQPLALAVRRPRSIWKRPRGKYEIIVLAEMAKYVQGDEEATIFRDFLKSQVKEEMFQSKPTIDMDAALIPEDLKILDHILTKVLLPTKNRGECKALVQKYLSWFEKALRTNQTKIVVESPITSADCEFLRITAYVSCSVGSSTLNLSALTKDDIHGYAVVFRNLSGLITGLNLSGVHERYEGVLDFLAKKKCSLAKAMREYGVPRNTLRDYIGISELKIIDLDKYKTVVQQESGKSGKASVKCIEKSCR</sequence>
<evidence type="ECO:0000256" key="1">
    <source>
        <dbReference type="SAM" id="MobiDB-lite"/>
    </source>
</evidence>
<keyword evidence="3" id="KW-1185">Reference proteome</keyword>
<dbReference type="Proteomes" id="UP000225706">
    <property type="component" value="Unassembled WGS sequence"/>
</dbReference>
<dbReference type="OrthoDB" id="5984734at2759"/>
<dbReference type="AlphaFoldDB" id="A0A2B4SLU8"/>
<comment type="caution">
    <text evidence="2">The sequence shown here is derived from an EMBL/GenBank/DDBJ whole genome shotgun (WGS) entry which is preliminary data.</text>
</comment>
<feature type="region of interest" description="Disordered" evidence="1">
    <location>
        <begin position="215"/>
        <end position="235"/>
    </location>
</feature>
<evidence type="ECO:0000313" key="3">
    <source>
        <dbReference type="Proteomes" id="UP000225706"/>
    </source>
</evidence>
<proteinExistence type="predicted"/>
<gene>
    <name evidence="2" type="ORF">AWC38_SpisGene5313</name>
</gene>
<accession>A0A2B4SLU8</accession>
<organism evidence="2 3">
    <name type="scientific">Stylophora pistillata</name>
    <name type="common">Smooth cauliflower coral</name>
    <dbReference type="NCBI Taxonomy" id="50429"/>
    <lineage>
        <taxon>Eukaryota</taxon>
        <taxon>Metazoa</taxon>
        <taxon>Cnidaria</taxon>
        <taxon>Anthozoa</taxon>
        <taxon>Hexacorallia</taxon>
        <taxon>Scleractinia</taxon>
        <taxon>Astrocoeniina</taxon>
        <taxon>Pocilloporidae</taxon>
        <taxon>Stylophora</taxon>
    </lineage>
</organism>
<protein>
    <submittedName>
        <fullName evidence="2">Uncharacterized protein</fullName>
    </submittedName>
</protein>
<evidence type="ECO:0000313" key="2">
    <source>
        <dbReference type="EMBL" id="PFX29860.1"/>
    </source>
</evidence>